<dbReference type="PANTHER" id="PTHR37404:SF1">
    <property type="entry name" value="HCG1796489"/>
    <property type="match status" value="1"/>
</dbReference>
<dbReference type="OrthoDB" id="382863at2759"/>
<evidence type="ECO:0000313" key="2">
    <source>
        <dbReference type="EMBL" id="OBS60348.1"/>
    </source>
</evidence>
<dbReference type="EMBL" id="LZPO01107902">
    <property type="protein sequence ID" value="OBS60348.1"/>
    <property type="molecule type" value="Genomic_DNA"/>
</dbReference>
<proteinExistence type="predicted"/>
<feature type="region of interest" description="Disordered" evidence="1">
    <location>
        <begin position="83"/>
        <end position="110"/>
    </location>
</feature>
<dbReference type="AlphaFoldDB" id="A0A1A6G2D3"/>
<feature type="non-terminal residue" evidence="2">
    <location>
        <position position="327"/>
    </location>
</feature>
<dbReference type="PANTHER" id="PTHR37404">
    <property type="entry name" value="HCG1796489"/>
    <property type="match status" value="1"/>
</dbReference>
<keyword evidence="3" id="KW-1185">Reference proteome</keyword>
<sequence>MAGRTLALRYGPPFSPISETEVPGTRPSWHLTSSGVAHHRIPPVSFLLPTLQSTVVAPLPAAVKHDPHILAFDEVINRWETTSGTAHRPKAHGGPCAQPKATEHEDPGRSLGIKSLAEKLRRHEGWGVPLNTKYQISETKAQYTGRPSLDQSAPLFAEPKPLELTDHHCGGPSQTLIPWTRNPELAGRPFTVCKMGVLGRLQPYLTISARDFPRKEMCGYPGQEIVSCWNWLSKSQASRHLELQDYLPKKHLARARPVPPAVPYLGALPLTQESYGPLVHPLRKLDRFCPVEAPWGGPHSKPVSGIFSVPKAYCTENSRYGSARAEL</sequence>
<protein>
    <submittedName>
        <fullName evidence="2">Uncharacterized protein</fullName>
    </submittedName>
</protein>
<evidence type="ECO:0000313" key="3">
    <source>
        <dbReference type="Proteomes" id="UP000092124"/>
    </source>
</evidence>
<reference evidence="2 3" key="1">
    <citation type="submission" date="2016-06" db="EMBL/GenBank/DDBJ databases">
        <title>The Draft Genome Sequence and Annotation of the Desert Woodrat Neotoma lepida.</title>
        <authorList>
            <person name="Campbell M."/>
            <person name="Oakeson K.F."/>
            <person name="Yandell M."/>
            <person name="Halpert J.R."/>
            <person name="Dearing D."/>
        </authorList>
    </citation>
    <scope>NUCLEOTIDE SEQUENCE [LARGE SCALE GENOMIC DNA]</scope>
    <source>
        <strain evidence="2">417</strain>
        <tissue evidence="2">Liver</tissue>
    </source>
</reference>
<accession>A0A1A6G2D3</accession>
<organism evidence="2 3">
    <name type="scientific">Neotoma lepida</name>
    <name type="common">Desert woodrat</name>
    <dbReference type="NCBI Taxonomy" id="56216"/>
    <lineage>
        <taxon>Eukaryota</taxon>
        <taxon>Metazoa</taxon>
        <taxon>Chordata</taxon>
        <taxon>Craniata</taxon>
        <taxon>Vertebrata</taxon>
        <taxon>Euteleostomi</taxon>
        <taxon>Mammalia</taxon>
        <taxon>Eutheria</taxon>
        <taxon>Euarchontoglires</taxon>
        <taxon>Glires</taxon>
        <taxon>Rodentia</taxon>
        <taxon>Myomorpha</taxon>
        <taxon>Muroidea</taxon>
        <taxon>Cricetidae</taxon>
        <taxon>Neotominae</taxon>
        <taxon>Neotoma</taxon>
    </lineage>
</organism>
<gene>
    <name evidence="2" type="ORF">A6R68_08500</name>
</gene>
<evidence type="ECO:0000256" key="1">
    <source>
        <dbReference type="SAM" id="MobiDB-lite"/>
    </source>
</evidence>
<dbReference type="Proteomes" id="UP000092124">
    <property type="component" value="Unassembled WGS sequence"/>
</dbReference>
<name>A0A1A6G2D3_NEOLE</name>
<dbReference type="InterPro" id="IPR053347">
    <property type="entry name" value="Axonemal_MT_stabilizer"/>
</dbReference>
<comment type="caution">
    <text evidence="2">The sequence shown here is derived from an EMBL/GenBank/DDBJ whole genome shotgun (WGS) entry which is preliminary data.</text>
</comment>